<dbReference type="AlphaFoldDB" id="A0A240U781"/>
<accession>A0A240U781</accession>
<dbReference type="Pfam" id="PF03583">
    <property type="entry name" value="LIP"/>
    <property type="match status" value="1"/>
</dbReference>
<dbReference type="Proteomes" id="UP000194432">
    <property type="component" value="Chromosome 1"/>
</dbReference>
<dbReference type="InterPro" id="IPR005152">
    <property type="entry name" value="Lipase_secreted"/>
</dbReference>
<protein>
    <submittedName>
        <fullName evidence="1">Esterase</fullName>
    </submittedName>
</protein>
<sequence length="435" mass="44852">MTYFRLSCVAAAAVLLVACGGSDGPQRGALLDPPATLTTLTAAQIDAATAGSGLQAISGKAKCDVKVVALNYTTVGVKDDESTNASGVMLVPAGSCTGASALVAYAKGSDVQKPRTLANPQDGETFLLAAMYAAQGYTVVATDYLGFAKSAYAYHPYLHADSEATAVLDSIRAARAAAPSVGANLSGKVMFAGYSQGGHASMAAHRAAERDHAGEFNVVAGAHLAGPYNLSGQLRAPDAIAGVQFFVPYLVTSWQKVYGNVYTDVKTAFKLPYSGYIETLLPSPTLTTTTLVSSGALPGGPGVTPNQARDLLFQPEFLAAAQAGGSNPLFLAARKNDLLGWNPRARVLLCGGAGDPTVPPAIHQQAMKADFDSRGLTNVASVDVDPQVQATYGTAGKAPTDPASAAFATYYGNYHGTYEPPFCHAQARAVFDAVK</sequence>
<name>A0A240U781_9BURK</name>
<proteinExistence type="predicted"/>
<dbReference type="SUPFAM" id="SSF53474">
    <property type="entry name" value="alpha/beta-Hydrolases"/>
    <property type="match status" value="1"/>
</dbReference>
<dbReference type="InterPro" id="IPR029058">
    <property type="entry name" value="AB_hydrolase_fold"/>
</dbReference>
<dbReference type="PANTHER" id="PTHR34853:SF1">
    <property type="entry name" value="LIPASE 5"/>
    <property type="match status" value="1"/>
</dbReference>
<dbReference type="PIRSF" id="PIRSF029171">
    <property type="entry name" value="Esterase_LipA"/>
    <property type="match status" value="1"/>
</dbReference>
<dbReference type="GO" id="GO:0004806">
    <property type="term" value="F:triacylglycerol lipase activity"/>
    <property type="evidence" value="ECO:0007669"/>
    <property type="project" value="InterPro"/>
</dbReference>
<evidence type="ECO:0000313" key="2">
    <source>
        <dbReference type="Proteomes" id="UP000194432"/>
    </source>
</evidence>
<dbReference type="PROSITE" id="PS51257">
    <property type="entry name" value="PROKAR_LIPOPROTEIN"/>
    <property type="match status" value="1"/>
</dbReference>
<organism evidence="1 2">
    <name type="scientific">Acidovorax carolinensis</name>
    <dbReference type="NCBI Taxonomy" id="553814"/>
    <lineage>
        <taxon>Bacteria</taxon>
        <taxon>Pseudomonadati</taxon>
        <taxon>Pseudomonadota</taxon>
        <taxon>Betaproteobacteria</taxon>
        <taxon>Burkholderiales</taxon>
        <taxon>Comamonadaceae</taxon>
        <taxon>Acidovorax</taxon>
    </lineage>
</organism>
<dbReference type="PANTHER" id="PTHR34853">
    <property type="match status" value="1"/>
</dbReference>
<dbReference type="Gene3D" id="1.10.260.160">
    <property type="match status" value="1"/>
</dbReference>
<dbReference type="KEGG" id="acin:CBP34_18310"/>
<dbReference type="RefSeq" id="WP_094098852.1">
    <property type="nucleotide sequence ID" value="NZ_CP021361.1"/>
</dbReference>
<evidence type="ECO:0000313" key="1">
    <source>
        <dbReference type="EMBL" id="ART53228.1"/>
    </source>
</evidence>
<dbReference type="EMBL" id="CP021361">
    <property type="protein sequence ID" value="ART53228.1"/>
    <property type="molecule type" value="Genomic_DNA"/>
</dbReference>
<keyword evidence="2" id="KW-1185">Reference proteome</keyword>
<dbReference type="GO" id="GO:0016042">
    <property type="term" value="P:lipid catabolic process"/>
    <property type="evidence" value="ECO:0007669"/>
    <property type="project" value="InterPro"/>
</dbReference>
<reference evidence="1 2" key="1">
    <citation type="submission" date="2017-05" db="EMBL/GenBank/DDBJ databases">
        <title>Polyphasic characterization of four soil-derived phenanthrene-degrading Acidovorax strains and proposal of Acidovorax phenanthrenivorans sp. nov.</title>
        <authorList>
            <person name="Singleton D.R."/>
            <person name="Lee J."/>
            <person name="Dickey A.N."/>
            <person name="Stroud A."/>
            <person name="Scholl E.H."/>
            <person name="Wright F.A."/>
            <person name="Aitken M.D."/>
        </authorList>
    </citation>
    <scope>NUCLEOTIDE SEQUENCE [LARGE SCALE GENOMIC DNA]</scope>
    <source>
        <strain evidence="1">NA3</strain>
    </source>
</reference>
<dbReference type="Gene3D" id="3.40.50.1820">
    <property type="entry name" value="alpha/beta hydrolase"/>
    <property type="match status" value="1"/>
</dbReference>
<gene>
    <name evidence="1" type="ORF">CBP34_18310</name>
</gene>